<reference evidence="7 8" key="1">
    <citation type="submission" date="2014-03" db="EMBL/GenBank/DDBJ databases">
        <title>Draft Genome Sequences of Four Burkholderia Strains.</title>
        <authorList>
            <person name="Liu X.Y."/>
            <person name="Li C.X."/>
            <person name="Xu J.H."/>
        </authorList>
    </citation>
    <scope>NUCLEOTIDE SEQUENCE [LARGE SCALE GENOMIC DNA]</scope>
    <source>
        <strain evidence="7 8">OP-1</strain>
    </source>
</reference>
<dbReference type="SMART" id="SM00387">
    <property type="entry name" value="HATPase_c"/>
    <property type="match status" value="1"/>
</dbReference>
<dbReference type="InterPro" id="IPR025847">
    <property type="entry name" value="MEDS_domain"/>
</dbReference>
<comment type="catalytic activity">
    <reaction evidence="1">
        <text>ATP + protein L-histidine = ADP + protein N-phospho-L-histidine.</text>
        <dbReference type="EC" id="2.7.13.3"/>
    </reaction>
</comment>
<keyword evidence="8" id="KW-1185">Reference proteome</keyword>
<comment type="caution">
    <text evidence="7">The sequence shown here is derived from an EMBL/GenBank/DDBJ whole genome shotgun (WGS) entry which is preliminary data.</text>
</comment>
<dbReference type="Gene3D" id="3.30.565.10">
    <property type="entry name" value="Histidine kinase-like ATPase, C-terminal domain"/>
    <property type="match status" value="1"/>
</dbReference>
<dbReference type="InterPro" id="IPR036097">
    <property type="entry name" value="HisK_dim/P_sf"/>
</dbReference>
<dbReference type="PROSITE" id="PS50109">
    <property type="entry name" value="HIS_KIN"/>
    <property type="match status" value="1"/>
</dbReference>
<proteinExistence type="predicted"/>
<dbReference type="Pfam" id="PF02518">
    <property type="entry name" value="HATPase_c"/>
    <property type="match status" value="1"/>
</dbReference>
<dbReference type="Proteomes" id="UP000027451">
    <property type="component" value="Unassembled WGS sequence"/>
</dbReference>
<dbReference type="SMART" id="SM00448">
    <property type="entry name" value="REC"/>
    <property type="match status" value="1"/>
</dbReference>
<gene>
    <name evidence="7" type="ORF">BG60_27525</name>
</gene>
<dbReference type="PANTHER" id="PTHR43547">
    <property type="entry name" value="TWO-COMPONENT HISTIDINE KINASE"/>
    <property type="match status" value="1"/>
</dbReference>
<dbReference type="SMART" id="SM00388">
    <property type="entry name" value="HisKA"/>
    <property type="match status" value="1"/>
</dbReference>
<name>A0A656QC30_9BURK</name>
<evidence type="ECO:0000259" key="6">
    <source>
        <dbReference type="PROSITE" id="PS50110"/>
    </source>
</evidence>
<dbReference type="RefSeq" id="WP_008345034.1">
    <property type="nucleotide sequence ID" value="NZ_JFHD01000044.1"/>
</dbReference>
<dbReference type="Pfam" id="PF00512">
    <property type="entry name" value="HisKA"/>
    <property type="match status" value="1"/>
</dbReference>
<feature type="modified residue" description="4-aspartylphosphate" evidence="4">
    <location>
        <position position="514"/>
    </location>
</feature>
<dbReference type="PROSITE" id="PS50110">
    <property type="entry name" value="RESPONSE_REGULATORY"/>
    <property type="match status" value="1"/>
</dbReference>
<dbReference type="InterPro" id="IPR005467">
    <property type="entry name" value="His_kinase_dom"/>
</dbReference>
<dbReference type="EC" id="2.7.13.3" evidence="2"/>
<dbReference type="CDD" id="cd17580">
    <property type="entry name" value="REC_2_DhkD-like"/>
    <property type="match status" value="1"/>
</dbReference>
<dbReference type="CDD" id="cd00082">
    <property type="entry name" value="HisKA"/>
    <property type="match status" value="1"/>
</dbReference>
<dbReference type="SUPFAM" id="SSF52172">
    <property type="entry name" value="CheY-like"/>
    <property type="match status" value="1"/>
</dbReference>
<dbReference type="GO" id="GO:0000155">
    <property type="term" value="F:phosphorelay sensor kinase activity"/>
    <property type="evidence" value="ECO:0007669"/>
    <property type="project" value="InterPro"/>
</dbReference>
<feature type="domain" description="Histidine kinase" evidence="5">
    <location>
        <begin position="225"/>
        <end position="443"/>
    </location>
</feature>
<dbReference type="AlphaFoldDB" id="A0A656QC30"/>
<dbReference type="Pfam" id="PF00072">
    <property type="entry name" value="Response_reg"/>
    <property type="match status" value="1"/>
</dbReference>
<evidence type="ECO:0000256" key="2">
    <source>
        <dbReference type="ARBA" id="ARBA00012438"/>
    </source>
</evidence>
<dbReference type="InterPro" id="IPR036890">
    <property type="entry name" value="HATPase_C_sf"/>
</dbReference>
<evidence type="ECO:0000259" key="5">
    <source>
        <dbReference type="PROSITE" id="PS50109"/>
    </source>
</evidence>
<evidence type="ECO:0000313" key="8">
    <source>
        <dbReference type="Proteomes" id="UP000027451"/>
    </source>
</evidence>
<keyword evidence="3 4" id="KW-0597">Phosphoprotein</keyword>
<evidence type="ECO:0000256" key="4">
    <source>
        <dbReference type="PROSITE-ProRule" id="PRU00169"/>
    </source>
</evidence>
<dbReference type="SUPFAM" id="SSF47384">
    <property type="entry name" value="Homodimeric domain of signal transducing histidine kinase"/>
    <property type="match status" value="1"/>
</dbReference>
<sequence length="588" mass="65030">MHDDQSLSNALQQTLRKSGIDAIGHAGWETHFCHFYETRQDLIDMLVPYFEAGLRDNESCLWVASGPIGVEEAETALVEALPDFKDYLTRGQITFKPASDWYYPSGTFRADHVLAEWVRHERESRAHGFEGLRVTGDTFWLERTRWHKFADYEAHLNRTLGQYRIICVCSYCMDRCTASDVLYATRISSHLHGERASGSSCKARVDARTRDLEVLLKERDEFLSMLSHELRNPLAPIESAIEVIRRSVPEQSPAAAASNIVKRQVRNLLVILNDLLEADRTVRGMFSIDPVPVELSAIIDEAVDAMRPAAAQNGQTVTIDGLDRSATIAGDHVRLNQVFVNLLNNATTYAPPHGHTDVSMVVGDGEVRVCLSDDGPGVAEPLRDRVFSLFVQGPRELDRSQGGCGIGLAVSRQIVERHGGSLTLERARSGRWSRFVVTLPCTPHPVPAQPAADHKLARPTTLSRRILIVDDEPDIVSALLTLFQMEGHEVRTAFDGETALEIAKTFAPQVVFADIGMPRMDGYELARRLRALPANAKATIVAVTGYGTESDRERSEQAGFDLHLVKPVTPPALLEVVSAAGDELANKS</sequence>
<dbReference type="InterPro" id="IPR001789">
    <property type="entry name" value="Sig_transdc_resp-reg_receiver"/>
</dbReference>
<dbReference type="InterPro" id="IPR011006">
    <property type="entry name" value="CheY-like_superfamily"/>
</dbReference>
<dbReference type="InterPro" id="IPR003594">
    <property type="entry name" value="HATPase_dom"/>
</dbReference>
<dbReference type="OrthoDB" id="9810730at2"/>
<evidence type="ECO:0000313" key="7">
    <source>
        <dbReference type="EMBL" id="KDR25672.1"/>
    </source>
</evidence>
<organism evidence="7 8">
    <name type="scientific">Caballeronia zhejiangensis</name>
    <dbReference type="NCBI Taxonomy" id="871203"/>
    <lineage>
        <taxon>Bacteria</taxon>
        <taxon>Pseudomonadati</taxon>
        <taxon>Pseudomonadota</taxon>
        <taxon>Betaproteobacteria</taxon>
        <taxon>Burkholderiales</taxon>
        <taxon>Burkholderiaceae</taxon>
        <taxon>Caballeronia</taxon>
    </lineage>
</organism>
<dbReference type="PANTHER" id="PTHR43547:SF2">
    <property type="entry name" value="HYBRID SIGNAL TRANSDUCTION HISTIDINE KINASE C"/>
    <property type="match status" value="1"/>
</dbReference>
<protein>
    <recommendedName>
        <fullName evidence="2">histidine kinase</fullName>
        <ecNumber evidence="2">2.7.13.3</ecNumber>
    </recommendedName>
</protein>
<dbReference type="EMBL" id="JFHD01000044">
    <property type="protein sequence ID" value="KDR25672.1"/>
    <property type="molecule type" value="Genomic_DNA"/>
</dbReference>
<dbReference type="InterPro" id="IPR004358">
    <property type="entry name" value="Sig_transdc_His_kin-like_C"/>
</dbReference>
<accession>A0A656QC30</accession>
<dbReference type="SUPFAM" id="SSF55874">
    <property type="entry name" value="ATPase domain of HSP90 chaperone/DNA topoisomerase II/histidine kinase"/>
    <property type="match status" value="1"/>
</dbReference>
<dbReference type="InterPro" id="IPR003661">
    <property type="entry name" value="HisK_dim/P_dom"/>
</dbReference>
<evidence type="ECO:0000256" key="3">
    <source>
        <dbReference type="ARBA" id="ARBA00022553"/>
    </source>
</evidence>
<dbReference type="Gene3D" id="1.10.287.130">
    <property type="match status" value="1"/>
</dbReference>
<dbReference type="Gene3D" id="3.40.50.2300">
    <property type="match status" value="1"/>
</dbReference>
<evidence type="ECO:0000256" key="1">
    <source>
        <dbReference type="ARBA" id="ARBA00000085"/>
    </source>
</evidence>
<dbReference type="Pfam" id="PF14417">
    <property type="entry name" value="MEDS"/>
    <property type="match status" value="1"/>
</dbReference>
<dbReference type="PRINTS" id="PR00344">
    <property type="entry name" value="BCTRLSENSOR"/>
</dbReference>
<feature type="domain" description="Response regulatory" evidence="6">
    <location>
        <begin position="465"/>
        <end position="581"/>
    </location>
</feature>